<evidence type="ECO:0000256" key="4">
    <source>
        <dbReference type="ARBA" id="ARBA00022692"/>
    </source>
</evidence>
<feature type="transmembrane region" description="Helical" evidence="7">
    <location>
        <begin position="182"/>
        <end position="207"/>
    </location>
</feature>
<feature type="transmembrane region" description="Helical" evidence="7">
    <location>
        <begin position="133"/>
        <end position="152"/>
    </location>
</feature>
<comment type="subcellular location">
    <subcellularLocation>
        <location evidence="1 7">Cell membrane</location>
        <topology evidence="1 7">Multi-pass membrane protein</topology>
    </subcellularLocation>
</comment>
<evidence type="ECO:0000256" key="3">
    <source>
        <dbReference type="ARBA" id="ARBA00022475"/>
    </source>
</evidence>
<feature type="transmembrane region" description="Helical" evidence="7">
    <location>
        <begin position="74"/>
        <end position="92"/>
    </location>
</feature>
<dbReference type="GO" id="GO:0005886">
    <property type="term" value="C:plasma membrane"/>
    <property type="evidence" value="ECO:0007669"/>
    <property type="project" value="UniProtKB-SubCell"/>
</dbReference>
<dbReference type="PANTHER" id="PTHR30151">
    <property type="entry name" value="ALKANE SULFONATE ABC TRANSPORTER-RELATED, MEMBRANE SUBUNIT"/>
    <property type="match status" value="1"/>
</dbReference>
<name>A0A133KDX6_HEYCO</name>
<dbReference type="GeneID" id="93260736"/>
<comment type="caution">
    <text evidence="8">The sequence shown here is derived from an EMBL/GenBank/DDBJ whole genome shotgun (WGS) entry which is preliminary data.</text>
</comment>
<proteinExistence type="inferred from homology"/>
<evidence type="ECO:0000313" key="9">
    <source>
        <dbReference type="Proteomes" id="UP000070376"/>
    </source>
</evidence>
<sequence>MKKLQNIANKRRSRFVNTALTAAWLIFLLFVWQGVTAGFHISEWMLPKPTEVWQELKSLQWMVWPNIWQTAKEVLIGLAFSIVIGAAIAVFMDMVPVFRMLVRPLLVVSQTIPIVAIAPLLIVWFGFGLQSKIIVVILICFFPLALSILEGFQTVDDDLVKLLKTMHASKWQLYRKVKFPAVLPYFFSGLKIAVTYSVMGAIIGEWLGASEGLGVMLTRATKSFMTARLFAISAVIIGLTFLLYGAVECLQRLSAPWVYRKEDHQ</sequence>
<dbReference type="CDD" id="cd06261">
    <property type="entry name" value="TM_PBP2"/>
    <property type="match status" value="1"/>
</dbReference>
<protein>
    <submittedName>
        <fullName evidence="8">ABC transporter, permease protein</fullName>
    </submittedName>
</protein>
<keyword evidence="4 7" id="KW-0812">Transmembrane</keyword>
<comment type="similarity">
    <text evidence="7">Belongs to the binding-protein-dependent transport system permease family.</text>
</comment>
<feature type="transmembrane region" description="Helical" evidence="7">
    <location>
        <begin position="227"/>
        <end position="247"/>
    </location>
</feature>
<dbReference type="SUPFAM" id="SSF161098">
    <property type="entry name" value="MetI-like"/>
    <property type="match status" value="1"/>
</dbReference>
<dbReference type="RefSeq" id="WP_035182360.1">
    <property type="nucleotide sequence ID" value="NZ_CP010525.1"/>
</dbReference>
<feature type="transmembrane region" description="Helical" evidence="7">
    <location>
        <begin position="104"/>
        <end position="127"/>
    </location>
</feature>
<dbReference type="AlphaFoldDB" id="A0A133KDX6"/>
<evidence type="ECO:0000256" key="5">
    <source>
        <dbReference type="ARBA" id="ARBA00022989"/>
    </source>
</evidence>
<dbReference type="InterPro" id="IPR035906">
    <property type="entry name" value="MetI-like_sf"/>
</dbReference>
<keyword evidence="2 7" id="KW-0813">Transport</keyword>
<evidence type="ECO:0000313" key="8">
    <source>
        <dbReference type="EMBL" id="KWZ77782.1"/>
    </source>
</evidence>
<evidence type="ECO:0000256" key="1">
    <source>
        <dbReference type="ARBA" id="ARBA00004651"/>
    </source>
</evidence>
<dbReference type="Proteomes" id="UP000070376">
    <property type="component" value="Unassembled WGS sequence"/>
</dbReference>
<dbReference type="PATRIC" id="fig|1398.19.peg.797"/>
<dbReference type="Pfam" id="PF00528">
    <property type="entry name" value="BPD_transp_1"/>
    <property type="match status" value="1"/>
</dbReference>
<keyword evidence="6 7" id="KW-0472">Membrane</keyword>
<dbReference type="PROSITE" id="PS50928">
    <property type="entry name" value="ABC_TM1"/>
    <property type="match status" value="1"/>
</dbReference>
<evidence type="ECO:0000256" key="2">
    <source>
        <dbReference type="ARBA" id="ARBA00022448"/>
    </source>
</evidence>
<dbReference type="GO" id="GO:0055085">
    <property type="term" value="P:transmembrane transport"/>
    <property type="evidence" value="ECO:0007669"/>
    <property type="project" value="InterPro"/>
</dbReference>
<evidence type="ECO:0000256" key="7">
    <source>
        <dbReference type="RuleBase" id="RU363032"/>
    </source>
</evidence>
<accession>A0A133KDX6</accession>
<reference evidence="9" key="1">
    <citation type="submission" date="2016-01" db="EMBL/GenBank/DDBJ databases">
        <authorList>
            <person name="Mitreva M."/>
            <person name="Pepin K.H."/>
            <person name="Mihindukulasuriya K.A."/>
            <person name="Fulton R."/>
            <person name="Fronick C."/>
            <person name="O'Laughlin M."/>
            <person name="Miner T."/>
            <person name="Herter B."/>
            <person name="Rosa B.A."/>
            <person name="Cordes M."/>
            <person name="Tomlinson C."/>
            <person name="Wollam A."/>
            <person name="Palsikar V.B."/>
            <person name="Mardis E.R."/>
            <person name="Wilson R.K."/>
        </authorList>
    </citation>
    <scope>NUCLEOTIDE SEQUENCE [LARGE SCALE GENOMIC DNA]</scope>
    <source>
        <strain evidence="9">GED7749B</strain>
    </source>
</reference>
<keyword evidence="3" id="KW-1003">Cell membrane</keyword>
<dbReference type="InterPro" id="IPR000515">
    <property type="entry name" value="MetI-like"/>
</dbReference>
<evidence type="ECO:0000256" key="6">
    <source>
        <dbReference type="ARBA" id="ARBA00023136"/>
    </source>
</evidence>
<dbReference type="Gene3D" id="1.10.3720.10">
    <property type="entry name" value="MetI-like"/>
    <property type="match status" value="1"/>
</dbReference>
<gene>
    <name evidence="8" type="ORF">HMPREF3213_03212</name>
</gene>
<organism evidence="8 9">
    <name type="scientific">Heyndrickxia coagulans</name>
    <name type="common">Weizmannia coagulans</name>
    <dbReference type="NCBI Taxonomy" id="1398"/>
    <lineage>
        <taxon>Bacteria</taxon>
        <taxon>Bacillati</taxon>
        <taxon>Bacillota</taxon>
        <taxon>Bacilli</taxon>
        <taxon>Bacillales</taxon>
        <taxon>Bacillaceae</taxon>
        <taxon>Heyndrickxia</taxon>
    </lineage>
</organism>
<dbReference type="EMBL" id="LRPN01000164">
    <property type="protein sequence ID" value="KWZ77782.1"/>
    <property type="molecule type" value="Genomic_DNA"/>
</dbReference>
<dbReference type="PANTHER" id="PTHR30151:SF20">
    <property type="entry name" value="ABC TRANSPORTER PERMEASE PROTEIN HI_0355-RELATED"/>
    <property type="match status" value="1"/>
</dbReference>
<keyword evidence="5 7" id="KW-1133">Transmembrane helix</keyword>